<keyword evidence="7 10" id="KW-1133">Transmembrane helix</keyword>
<dbReference type="InterPro" id="IPR003004">
    <property type="entry name" value="GspF/PilC"/>
</dbReference>
<evidence type="ECO:0000256" key="10">
    <source>
        <dbReference type="SAM" id="Phobius"/>
    </source>
</evidence>
<dbReference type="Proteomes" id="UP000437736">
    <property type="component" value="Unassembled WGS sequence"/>
</dbReference>
<feature type="transmembrane region" description="Helical" evidence="10">
    <location>
        <begin position="377"/>
        <end position="397"/>
    </location>
</feature>
<keyword evidence="5" id="KW-0997">Cell inner membrane</keyword>
<evidence type="ECO:0000256" key="5">
    <source>
        <dbReference type="ARBA" id="ARBA00022519"/>
    </source>
</evidence>
<organism evidence="12 13">
    <name type="scientific">Acidiferrimicrobium australe</name>
    <dbReference type="NCBI Taxonomy" id="2664430"/>
    <lineage>
        <taxon>Bacteria</taxon>
        <taxon>Bacillati</taxon>
        <taxon>Actinomycetota</taxon>
        <taxon>Acidimicrobiia</taxon>
        <taxon>Acidimicrobiales</taxon>
        <taxon>Acidimicrobiaceae</taxon>
        <taxon>Acidiferrimicrobium</taxon>
    </lineage>
</organism>
<sequence>MPTTFAYKVRDTSGKLVTGQLEADNTALVVSKLREMGLTPISVDKANSGFKREITIPGLGNRVKLKEVAVFSRQFATMIDSGLTLTRSLAILVGQTTNKHFAGVIDRVRADVESGLSLSQALDRHPKQFPRLYVSMVRAGETGGSLDQTLLQLATTLEKQVELRGKVRSAMTYPVSVMALVLVILAIMLVVIVPIFKKMYESLGSHLPVPTQVLVSISNLAVVLVPVLLGVGIVGLFVFRRWVATDRGRLAWDSFKLRLPIAGALARKTAITRFAGTLSTLMRNGVPLLEALDITRGTVNNAVVARAIEAAAEGAQRGEPLTQALAQHPVFPYMVVQMIGVGEETGAVDDMLAKVAQFYEQEVEATINSLTSILEPLMVVVLGSVVGSIVICLYLPMFDIYKAVGNS</sequence>
<dbReference type="Gene3D" id="1.20.81.30">
    <property type="entry name" value="Type II secretion system (T2SS), domain F"/>
    <property type="match status" value="2"/>
</dbReference>
<evidence type="ECO:0000256" key="4">
    <source>
        <dbReference type="ARBA" id="ARBA00022475"/>
    </source>
</evidence>
<dbReference type="PANTHER" id="PTHR30012:SF7">
    <property type="entry name" value="PROTEIN TRANSPORT PROTEIN HOFC HOMOLOG"/>
    <property type="match status" value="1"/>
</dbReference>
<dbReference type="EMBL" id="WJHE01000015">
    <property type="protein sequence ID" value="MST31189.1"/>
    <property type="molecule type" value="Genomic_DNA"/>
</dbReference>
<keyword evidence="3 9" id="KW-0813">Transport</keyword>
<evidence type="ECO:0000256" key="8">
    <source>
        <dbReference type="ARBA" id="ARBA00023136"/>
    </source>
</evidence>
<keyword evidence="6 9" id="KW-0812">Transmembrane</keyword>
<evidence type="ECO:0000256" key="9">
    <source>
        <dbReference type="RuleBase" id="RU003923"/>
    </source>
</evidence>
<comment type="similarity">
    <text evidence="2 9">Belongs to the GSP F family.</text>
</comment>
<feature type="domain" description="Type II secretion system protein GspF" evidence="11">
    <location>
        <begin position="71"/>
        <end position="194"/>
    </location>
</feature>
<evidence type="ECO:0000256" key="2">
    <source>
        <dbReference type="ARBA" id="ARBA00005745"/>
    </source>
</evidence>
<evidence type="ECO:0000313" key="12">
    <source>
        <dbReference type="EMBL" id="MST31189.1"/>
    </source>
</evidence>
<feature type="domain" description="Type II secretion system protein GspF" evidence="11">
    <location>
        <begin position="274"/>
        <end position="396"/>
    </location>
</feature>
<keyword evidence="13" id="KW-1185">Reference proteome</keyword>
<evidence type="ECO:0000259" key="11">
    <source>
        <dbReference type="Pfam" id="PF00482"/>
    </source>
</evidence>
<evidence type="ECO:0000313" key="13">
    <source>
        <dbReference type="Proteomes" id="UP000437736"/>
    </source>
</evidence>
<keyword evidence="4" id="KW-1003">Cell membrane</keyword>
<dbReference type="PROSITE" id="PS00874">
    <property type="entry name" value="T2SP_F"/>
    <property type="match status" value="1"/>
</dbReference>
<feature type="transmembrane region" description="Helical" evidence="10">
    <location>
        <begin position="216"/>
        <end position="239"/>
    </location>
</feature>
<reference evidence="12 13" key="1">
    <citation type="submission" date="2019-11" db="EMBL/GenBank/DDBJ databases">
        <title>Acidiferrimicrobium australis gen. nov., sp. nov., an acidophilic and obligately heterotrophic, member of the Actinobacteria that catalyses dissimilatory oxido- reduction of iron isolated from metal-rich acidic water in Chile.</title>
        <authorList>
            <person name="Gonzalez D."/>
            <person name="Huber K."/>
            <person name="Hedrich S."/>
            <person name="Rojas-Villalobos C."/>
            <person name="Quatrini R."/>
            <person name="Dinamarca M.A."/>
            <person name="Schwarz A."/>
            <person name="Canales C."/>
            <person name="Nancucheo I."/>
        </authorList>
    </citation>
    <scope>NUCLEOTIDE SEQUENCE [LARGE SCALE GENOMIC DNA]</scope>
    <source>
        <strain evidence="12 13">USS-CCA1</strain>
    </source>
</reference>
<comment type="subcellular location">
    <subcellularLocation>
        <location evidence="1">Cell inner membrane</location>
        <topology evidence="1">Multi-pass membrane protein</topology>
    </subcellularLocation>
    <subcellularLocation>
        <location evidence="9">Cell membrane</location>
        <topology evidence="9">Multi-pass membrane protein</topology>
    </subcellularLocation>
</comment>
<keyword evidence="8 10" id="KW-0472">Membrane</keyword>
<dbReference type="PRINTS" id="PR00812">
    <property type="entry name" value="BCTERIALGSPF"/>
</dbReference>
<evidence type="ECO:0000256" key="7">
    <source>
        <dbReference type="ARBA" id="ARBA00022989"/>
    </source>
</evidence>
<name>A0ABW9QND5_9ACTN</name>
<evidence type="ECO:0000256" key="3">
    <source>
        <dbReference type="ARBA" id="ARBA00022448"/>
    </source>
</evidence>
<dbReference type="Pfam" id="PF00482">
    <property type="entry name" value="T2SSF"/>
    <property type="match status" value="2"/>
</dbReference>
<protein>
    <submittedName>
        <fullName evidence="12">Type II secretion system F family protein</fullName>
    </submittedName>
</protein>
<dbReference type="PANTHER" id="PTHR30012">
    <property type="entry name" value="GENERAL SECRETION PATHWAY PROTEIN"/>
    <property type="match status" value="1"/>
</dbReference>
<dbReference type="InterPro" id="IPR018076">
    <property type="entry name" value="T2SS_GspF_dom"/>
</dbReference>
<comment type="caution">
    <text evidence="12">The sequence shown here is derived from an EMBL/GenBank/DDBJ whole genome shotgun (WGS) entry which is preliminary data.</text>
</comment>
<proteinExistence type="inferred from homology"/>
<dbReference type="InterPro" id="IPR001992">
    <property type="entry name" value="T2SS_GspF/T4SS_PilC_CS"/>
</dbReference>
<evidence type="ECO:0000256" key="6">
    <source>
        <dbReference type="ARBA" id="ARBA00022692"/>
    </source>
</evidence>
<evidence type="ECO:0000256" key="1">
    <source>
        <dbReference type="ARBA" id="ARBA00004429"/>
    </source>
</evidence>
<accession>A0ABW9QND5</accession>
<feature type="transmembrane region" description="Helical" evidence="10">
    <location>
        <begin position="173"/>
        <end position="196"/>
    </location>
</feature>
<dbReference type="InterPro" id="IPR042094">
    <property type="entry name" value="T2SS_GspF_sf"/>
</dbReference>
<gene>
    <name evidence="12" type="ORF">GHK86_00390</name>
</gene>